<evidence type="ECO:0000313" key="7">
    <source>
        <dbReference type="EMBL" id="ETR68770.1"/>
    </source>
</evidence>
<organism evidence="7 8">
    <name type="scientific">Candidatus Magnetoglobus multicellularis str. Araruama</name>
    <dbReference type="NCBI Taxonomy" id="890399"/>
    <lineage>
        <taxon>Bacteria</taxon>
        <taxon>Pseudomonadati</taxon>
        <taxon>Thermodesulfobacteriota</taxon>
        <taxon>Desulfobacteria</taxon>
        <taxon>Desulfobacterales</taxon>
        <taxon>Desulfobacteraceae</taxon>
        <taxon>Candidatus Magnetoglobus</taxon>
    </lineage>
</organism>
<keyword evidence="7" id="KW-0723">Serine/threonine-protein kinase</keyword>
<dbReference type="InterPro" id="IPR011009">
    <property type="entry name" value="Kinase-like_dom_sf"/>
</dbReference>
<evidence type="ECO:0000256" key="1">
    <source>
        <dbReference type="ARBA" id="ARBA00022679"/>
    </source>
</evidence>
<proteinExistence type="predicted"/>
<dbReference type="SUPFAM" id="SSF56112">
    <property type="entry name" value="Protein kinase-like (PK-like)"/>
    <property type="match status" value="1"/>
</dbReference>
<keyword evidence="4 5" id="KW-0067">ATP-binding</keyword>
<name>A0A1V1P1R8_9BACT</name>
<sequence>MTQKTQKNKSPKKIVIIANYRIISKIGEGGMSKVYLAQHEILKRKVALKMLSSHLTKTPGFKERFLKEGLAQAQLKHPNIVQLTDCIEKGNITFLVMDYIDGMALDEIIIKEGIIETSRAISIMKDILDAINYAHTRKVIHRDIKPSNIIIDKYGKASILDFGISIMMGEKRLTSAGTNIGTSCYMSPEHVINPKEIDHRSDVYAIGVVFYEMLTGKVPFDGDTD</sequence>
<reference evidence="8" key="1">
    <citation type="submission" date="2012-11" db="EMBL/GenBank/DDBJ databases">
        <authorList>
            <person name="Lucero-Rivera Y.E."/>
            <person name="Tovar-Ramirez D."/>
        </authorList>
    </citation>
    <scope>NUCLEOTIDE SEQUENCE [LARGE SCALE GENOMIC DNA]</scope>
    <source>
        <strain evidence="8">Araruama</strain>
    </source>
</reference>
<evidence type="ECO:0000256" key="5">
    <source>
        <dbReference type="PROSITE-ProRule" id="PRU10141"/>
    </source>
</evidence>
<dbReference type="Gene3D" id="1.10.510.10">
    <property type="entry name" value="Transferase(Phosphotransferase) domain 1"/>
    <property type="match status" value="1"/>
</dbReference>
<keyword evidence="1" id="KW-0808">Transferase</keyword>
<dbReference type="EMBL" id="ATBP01000838">
    <property type="protein sequence ID" value="ETR68770.1"/>
    <property type="molecule type" value="Genomic_DNA"/>
</dbReference>
<dbReference type="PROSITE" id="PS50011">
    <property type="entry name" value="PROTEIN_KINASE_DOM"/>
    <property type="match status" value="1"/>
</dbReference>
<dbReference type="PANTHER" id="PTHR43289">
    <property type="entry name" value="MITOGEN-ACTIVATED PROTEIN KINASE KINASE KINASE 20-RELATED"/>
    <property type="match status" value="1"/>
</dbReference>
<dbReference type="InterPro" id="IPR017441">
    <property type="entry name" value="Protein_kinase_ATP_BS"/>
</dbReference>
<feature type="non-terminal residue" evidence="7">
    <location>
        <position position="225"/>
    </location>
</feature>
<evidence type="ECO:0000259" key="6">
    <source>
        <dbReference type="PROSITE" id="PS50011"/>
    </source>
</evidence>
<evidence type="ECO:0000256" key="4">
    <source>
        <dbReference type="ARBA" id="ARBA00022840"/>
    </source>
</evidence>
<dbReference type="AlphaFoldDB" id="A0A1V1P1R8"/>
<keyword evidence="3 7" id="KW-0418">Kinase</keyword>
<dbReference type="GO" id="GO:0004674">
    <property type="term" value="F:protein serine/threonine kinase activity"/>
    <property type="evidence" value="ECO:0007669"/>
    <property type="project" value="UniProtKB-KW"/>
</dbReference>
<dbReference type="InterPro" id="IPR008271">
    <property type="entry name" value="Ser/Thr_kinase_AS"/>
</dbReference>
<dbReference type="CDD" id="cd14014">
    <property type="entry name" value="STKc_PknB_like"/>
    <property type="match status" value="1"/>
</dbReference>
<accession>A0A1V1P1R8</accession>
<dbReference type="InterPro" id="IPR000719">
    <property type="entry name" value="Prot_kinase_dom"/>
</dbReference>
<gene>
    <name evidence="7" type="ORF">OMM_10190</name>
</gene>
<dbReference type="GO" id="GO:0005524">
    <property type="term" value="F:ATP binding"/>
    <property type="evidence" value="ECO:0007669"/>
    <property type="project" value="UniProtKB-UniRule"/>
</dbReference>
<evidence type="ECO:0000256" key="2">
    <source>
        <dbReference type="ARBA" id="ARBA00022741"/>
    </source>
</evidence>
<protein>
    <submittedName>
        <fullName evidence="7">Serine/threonine protein kinase</fullName>
    </submittedName>
</protein>
<dbReference type="Proteomes" id="UP000189670">
    <property type="component" value="Unassembled WGS sequence"/>
</dbReference>
<dbReference type="PIRSF" id="PIRSF000654">
    <property type="entry name" value="Integrin-linked_kinase"/>
    <property type="match status" value="1"/>
</dbReference>
<feature type="domain" description="Protein kinase" evidence="6">
    <location>
        <begin position="20"/>
        <end position="225"/>
    </location>
</feature>
<keyword evidence="2 5" id="KW-0547">Nucleotide-binding</keyword>
<feature type="binding site" evidence="5">
    <location>
        <position position="49"/>
    </location>
    <ligand>
        <name>ATP</name>
        <dbReference type="ChEBI" id="CHEBI:30616"/>
    </ligand>
</feature>
<dbReference type="PROSITE" id="PS00108">
    <property type="entry name" value="PROTEIN_KINASE_ST"/>
    <property type="match status" value="1"/>
</dbReference>
<evidence type="ECO:0000256" key="3">
    <source>
        <dbReference type="ARBA" id="ARBA00022777"/>
    </source>
</evidence>
<dbReference type="Pfam" id="PF00069">
    <property type="entry name" value="Pkinase"/>
    <property type="match status" value="1"/>
</dbReference>
<dbReference type="PANTHER" id="PTHR43289:SF6">
    <property type="entry name" value="SERINE_THREONINE-PROTEIN KINASE NEKL-3"/>
    <property type="match status" value="1"/>
</dbReference>
<dbReference type="PROSITE" id="PS00107">
    <property type="entry name" value="PROTEIN_KINASE_ATP"/>
    <property type="match status" value="1"/>
</dbReference>
<dbReference type="SMART" id="SM00220">
    <property type="entry name" value="S_TKc"/>
    <property type="match status" value="1"/>
</dbReference>
<comment type="caution">
    <text evidence="7">The sequence shown here is derived from an EMBL/GenBank/DDBJ whole genome shotgun (WGS) entry which is preliminary data.</text>
</comment>
<evidence type="ECO:0000313" key="8">
    <source>
        <dbReference type="Proteomes" id="UP000189670"/>
    </source>
</evidence>